<sequence length="84" mass="9344">MTGSKRSEVARKLSTIPVRASRQMTSTEYQFRVAEILRLFDIDAVGSETGVIYGDKGVELEDQPLVDAIRILVGKRFGIPESLM</sequence>
<dbReference type="RefSeq" id="WP_323279803.1">
    <property type="nucleotide sequence ID" value="NZ_JAYGGQ010000011.1"/>
</dbReference>
<reference evidence="1 2" key="1">
    <citation type="submission" date="2023-12" db="EMBL/GenBank/DDBJ databases">
        <title>Sinomonas terricola sp. nov, isolated from litchi orchard soil in Guangdong, PR China.</title>
        <authorList>
            <person name="Jiaxin W."/>
            <person name="Yang Z."/>
            <person name="Honghui Z."/>
        </authorList>
    </citation>
    <scope>NUCLEOTIDE SEQUENCE [LARGE SCALE GENOMIC DNA]</scope>
    <source>
        <strain evidence="1 2">JGH33</strain>
    </source>
</reference>
<organism evidence="1 2">
    <name type="scientific">Sinomonas terricola</name>
    <dbReference type="NCBI Taxonomy" id="3110330"/>
    <lineage>
        <taxon>Bacteria</taxon>
        <taxon>Bacillati</taxon>
        <taxon>Actinomycetota</taxon>
        <taxon>Actinomycetes</taxon>
        <taxon>Micrococcales</taxon>
        <taxon>Micrococcaceae</taxon>
        <taxon>Sinomonas</taxon>
    </lineage>
</organism>
<comment type="caution">
    <text evidence="1">The sequence shown here is derived from an EMBL/GenBank/DDBJ whole genome shotgun (WGS) entry which is preliminary data.</text>
</comment>
<gene>
    <name evidence="1" type="ORF">SPF06_14355</name>
</gene>
<evidence type="ECO:0008006" key="3">
    <source>
        <dbReference type="Google" id="ProtNLM"/>
    </source>
</evidence>
<evidence type="ECO:0000313" key="1">
    <source>
        <dbReference type="EMBL" id="MEA5455913.1"/>
    </source>
</evidence>
<dbReference type="EMBL" id="JAYGGQ010000011">
    <property type="protein sequence ID" value="MEA5455913.1"/>
    <property type="molecule type" value="Genomic_DNA"/>
</dbReference>
<accession>A0ABU5T895</accession>
<proteinExistence type="predicted"/>
<evidence type="ECO:0000313" key="2">
    <source>
        <dbReference type="Proteomes" id="UP001304769"/>
    </source>
</evidence>
<protein>
    <recommendedName>
        <fullName evidence="3">Acyl carrier protein</fullName>
    </recommendedName>
</protein>
<keyword evidence="2" id="KW-1185">Reference proteome</keyword>
<name>A0ABU5T895_9MICC</name>
<dbReference type="Proteomes" id="UP001304769">
    <property type="component" value="Unassembled WGS sequence"/>
</dbReference>